<proteinExistence type="inferred from homology"/>
<evidence type="ECO:0000256" key="9">
    <source>
        <dbReference type="ARBA" id="ARBA00025772"/>
    </source>
</evidence>
<dbReference type="InterPro" id="IPR022346">
    <property type="entry name" value="T2SS_GspH"/>
</dbReference>
<evidence type="ECO:0000256" key="2">
    <source>
        <dbReference type="ARBA" id="ARBA00021549"/>
    </source>
</evidence>
<evidence type="ECO:0000256" key="7">
    <source>
        <dbReference type="ARBA" id="ARBA00022989"/>
    </source>
</evidence>
<feature type="domain" description="General secretion pathway GspH" evidence="12">
    <location>
        <begin position="46"/>
        <end position="137"/>
    </location>
</feature>
<comment type="similarity">
    <text evidence="9">Belongs to the GSP H family.</text>
</comment>
<keyword evidence="8 11" id="KW-0472">Membrane</keyword>
<feature type="transmembrane region" description="Helical" evidence="11">
    <location>
        <begin position="7"/>
        <end position="31"/>
    </location>
</feature>
<name>A0A7V3YK62_9BACT</name>
<evidence type="ECO:0000256" key="10">
    <source>
        <dbReference type="ARBA" id="ARBA00030775"/>
    </source>
</evidence>
<evidence type="ECO:0000256" key="11">
    <source>
        <dbReference type="SAM" id="Phobius"/>
    </source>
</evidence>
<reference evidence="13" key="1">
    <citation type="journal article" date="2020" name="mSystems">
        <title>Genome- and Community-Level Interaction Insights into Carbon Utilization and Element Cycling Functions of Hydrothermarchaeota in Hydrothermal Sediment.</title>
        <authorList>
            <person name="Zhou Z."/>
            <person name="Liu Y."/>
            <person name="Xu W."/>
            <person name="Pan J."/>
            <person name="Luo Z.H."/>
            <person name="Li M."/>
        </authorList>
    </citation>
    <scope>NUCLEOTIDE SEQUENCE [LARGE SCALE GENOMIC DNA]</scope>
    <source>
        <strain evidence="13">SpSt-716</strain>
    </source>
</reference>
<gene>
    <name evidence="13" type="ORF">ENU96_00015</name>
</gene>
<comment type="subcellular location">
    <subcellularLocation>
        <location evidence="1">Cell inner membrane</location>
        <topology evidence="1">Single-pass membrane protein</topology>
    </subcellularLocation>
</comment>
<evidence type="ECO:0000259" key="12">
    <source>
        <dbReference type="Pfam" id="PF12019"/>
    </source>
</evidence>
<evidence type="ECO:0000256" key="8">
    <source>
        <dbReference type="ARBA" id="ARBA00023136"/>
    </source>
</evidence>
<organism evidence="13">
    <name type="scientific">Candidatus Caldatribacterium californiense</name>
    <dbReference type="NCBI Taxonomy" id="1454726"/>
    <lineage>
        <taxon>Bacteria</taxon>
        <taxon>Pseudomonadati</taxon>
        <taxon>Atribacterota</taxon>
        <taxon>Atribacteria</taxon>
        <taxon>Atribacterales</taxon>
        <taxon>Candidatus Caldatribacteriaceae</taxon>
        <taxon>Candidatus Caldatribacterium</taxon>
    </lineage>
</organism>
<evidence type="ECO:0000256" key="1">
    <source>
        <dbReference type="ARBA" id="ARBA00004377"/>
    </source>
</evidence>
<evidence type="ECO:0000256" key="5">
    <source>
        <dbReference type="ARBA" id="ARBA00022519"/>
    </source>
</evidence>
<dbReference type="GO" id="GO:0005886">
    <property type="term" value="C:plasma membrane"/>
    <property type="evidence" value="ECO:0007669"/>
    <property type="project" value="UniProtKB-SubCell"/>
</dbReference>
<protein>
    <recommendedName>
        <fullName evidence="2">Type II secretion system protein H</fullName>
    </recommendedName>
    <alternativeName>
        <fullName evidence="10">General secretion pathway protein H</fullName>
    </alternativeName>
</protein>
<accession>A0A7V3YK62</accession>
<evidence type="ECO:0000256" key="3">
    <source>
        <dbReference type="ARBA" id="ARBA00022475"/>
    </source>
</evidence>
<comment type="caution">
    <text evidence="13">The sequence shown here is derived from an EMBL/GenBank/DDBJ whole genome shotgun (WGS) entry which is preliminary data.</text>
</comment>
<evidence type="ECO:0000256" key="6">
    <source>
        <dbReference type="ARBA" id="ARBA00022692"/>
    </source>
</evidence>
<sequence>MPWKSTYCFGFSVLEVIIGLSLCTLLLALGVPSLSRLQGESVLLGTAQQIASIIRLARIEALEATTQTRIIFDVAGNRFLFRGKEGKTRIYPVPEGVALYATNFPSNELRFSPSGTPLCGGTVILRTPKKRKYIIIAPVTGRVRLSDTPPQ</sequence>
<keyword evidence="3" id="KW-1003">Cell membrane</keyword>
<keyword evidence="6 11" id="KW-0812">Transmembrane</keyword>
<evidence type="ECO:0000313" key="13">
    <source>
        <dbReference type="EMBL" id="HGI74061.1"/>
    </source>
</evidence>
<dbReference type="Pfam" id="PF12019">
    <property type="entry name" value="GspH"/>
    <property type="match status" value="1"/>
</dbReference>
<keyword evidence="4" id="KW-0488">Methylation</keyword>
<keyword evidence="7 11" id="KW-1133">Transmembrane helix</keyword>
<dbReference type="SUPFAM" id="SSF54523">
    <property type="entry name" value="Pili subunits"/>
    <property type="match status" value="1"/>
</dbReference>
<evidence type="ECO:0000256" key="4">
    <source>
        <dbReference type="ARBA" id="ARBA00022481"/>
    </source>
</evidence>
<dbReference type="AlphaFoldDB" id="A0A7V3YK62"/>
<dbReference type="GO" id="GO:0015628">
    <property type="term" value="P:protein secretion by the type II secretion system"/>
    <property type="evidence" value="ECO:0007669"/>
    <property type="project" value="InterPro"/>
</dbReference>
<dbReference type="EMBL" id="DTEN01000001">
    <property type="protein sequence ID" value="HGI74061.1"/>
    <property type="molecule type" value="Genomic_DNA"/>
</dbReference>
<dbReference type="InterPro" id="IPR045584">
    <property type="entry name" value="Pilin-like"/>
</dbReference>
<keyword evidence="5" id="KW-0997">Cell inner membrane</keyword>
<dbReference type="GO" id="GO:0015627">
    <property type="term" value="C:type II protein secretion system complex"/>
    <property type="evidence" value="ECO:0007669"/>
    <property type="project" value="InterPro"/>
</dbReference>